<feature type="compositionally biased region" description="Low complexity" evidence="1">
    <location>
        <begin position="85"/>
        <end position="96"/>
    </location>
</feature>
<evidence type="ECO:0000313" key="3">
    <source>
        <dbReference type="Proteomes" id="UP000028761"/>
    </source>
</evidence>
<dbReference type="Bgee" id="ENSPANG00000034204">
    <property type="expression patterns" value="Expressed in adult mammalian kidney and 13 other cell types or tissues"/>
</dbReference>
<feature type="region of interest" description="Disordered" evidence="1">
    <location>
        <begin position="62"/>
        <end position="129"/>
    </location>
</feature>
<organism evidence="2 3">
    <name type="scientific">Papio anubis</name>
    <name type="common">Olive baboon</name>
    <dbReference type="NCBI Taxonomy" id="9555"/>
    <lineage>
        <taxon>Eukaryota</taxon>
        <taxon>Metazoa</taxon>
        <taxon>Chordata</taxon>
        <taxon>Craniata</taxon>
        <taxon>Vertebrata</taxon>
        <taxon>Euteleostomi</taxon>
        <taxon>Mammalia</taxon>
        <taxon>Eutheria</taxon>
        <taxon>Euarchontoglires</taxon>
        <taxon>Primates</taxon>
        <taxon>Haplorrhini</taxon>
        <taxon>Catarrhini</taxon>
        <taxon>Cercopithecidae</taxon>
        <taxon>Cercopithecinae</taxon>
        <taxon>Papio</taxon>
    </lineage>
</organism>
<accession>A0A2I3LCE9</accession>
<dbReference type="Ensembl" id="ENSPANT00000044960.2">
    <property type="protein sequence ID" value="ENSPANP00000021124.2"/>
    <property type="gene ID" value="ENSPANG00000034204.2"/>
</dbReference>
<evidence type="ECO:0000313" key="2">
    <source>
        <dbReference type="Ensembl" id="ENSPANP00000021124.2"/>
    </source>
</evidence>
<keyword evidence="3" id="KW-1185">Reference proteome</keyword>
<dbReference type="AlphaFoldDB" id="A0A2I3LCE9"/>
<evidence type="ECO:0000256" key="1">
    <source>
        <dbReference type="SAM" id="MobiDB-lite"/>
    </source>
</evidence>
<feature type="region of interest" description="Disordered" evidence="1">
    <location>
        <begin position="24"/>
        <end position="50"/>
    </location>
</feature>
<dbReference type="OMA" id="GCCRLGC"/>
<reference evidence="2" key="3">
    <citation type="submission" date="2025-09" db="UniProtKB">
        <authorList>
            <consortium name="Ensembl"/>
        </authorList>
    </citation>
    <scope>IDENTIFICATION</scope>
</reference>
<protein>
    <submittedName>
        <fullName evidence="2">Uncharacterized protein</fullName>
    </submittedName>
</protein>
<sequence length="129" mass="13479">MLKQMRGKTRMADFLPFRDRALHKDGAGMGPQPTAPVTFPSPLSARGGRGCCRLGCCGRRPARRERLRDAGPGVSLRPGPDIRLPRTPRARSAASPGPAPPAGDPSGSARPRPAARPPAPLGSALALAF</sequence>
<reference evidence="2" key="2">
    <citation type="submission" date="2025-08" db="UniProtKB">
        <authorList>
            <consortium name="Ensembl"/>
        </authorList>
    </citation>
    <scope>IDENTIFICATION</scope>
</reference>
<dbReference type="Proteomes" id="UP000028761">
    <property type="component" value="Unplaced"/>
</dbReference>
<reference evidence="3" key="1">
    <citation type="submission" date="2012-03" db="EMBL/GenBank/DDBJ databases">
        <title>Whole Genome Assembly of Papio anubis.</title>
        <authorList>
            <person name="Liu Y.L."/>
            <person name="Abraham K.A."/>
            <person name="Akbar H.A."/>
            <person name="Ali S.A."/>
            <person name="Anosike U.A."/>
            <person name="Aqrawi P.A."/>
            <person name="Arias F.A."/>
            <person name="Attaway T.A."/>
            <person name="Awwad R.A."/>
            <person name="Babu C.B."/>
            <person name="Bandaranaike D.B."/>
            <person name="Battles P.B."/>
            <person name="Bell A.B."/>
            <person name="Beltran B.B."/>
            <person name="Berhane-Mersha D.B."/>
            <person name="Bess C.B."/>
            <person name="Bickham C.B."/>
            <person name="Bolden T.B."/>
            <person name="Carter K.C."/>
            <person name="Chau D.C."/>
            <person name="Chavez A.C."/>
            <person name="Clerc-Blankenburg K.C."/>
            <person name="Coyle M.C."/>
            <person name="Dao M.D."/>
            <person name="Davila M.L.D."/>
            <person name="Davy-Carroll L.D."/>
            <person name="Denson S.D."/>
            <person name="Dinh H.D."/>
            <person name="Fernandez S.F."/>
            <person name="Fernando P.F."/>
            <person name="Forbes L.F."/>
            <person name="Francis C.F."/>
            <person name="Francisco L.F."/>
            <person name="Fu Q.F."/>
            <person name="Garcia-Iii R.G."/>
            <person name="Garrett T.G."/>
            <person name="Gross S.G."/>
            <person name="Gubbala S.G."/>
            <person name="Hirani K.H."/>
            <person name="Hogues M.H."/>
            <person name="Hollins B.H."/>
            <person name="Jackson L.J."/>
            <person name="Javaid M.J."/>
            <person name="Jhangiani S.J."/>
            <person name="Johnson A.J."/>
            <person name="Johnson B.J."/>
            <person name="Jones J.J."/>
            <person name="Joshi V.J."/>
            <person name="Kalu J.K."/>
            <person name="Khan N.K."/>
            <person name="Korchina V.K."/>
            <person name="Kovar C.K."/>
            <person name="Lago L.L."/>
            <person name="Lara F.L."/>
            <person name="Le T.-K.L."/>
            <person name="Lee S.L."/>
            <person name="Legall-Iii F.L."/>
            <person name="Lemon S.L."/>
            <person name="Liu J.L."/>
            <person name="Liu Y.-S.L."/>
            <person name="Liyanage D.L."/>
            <person name="Lopez J.L."/>
            <person name="Lorensuhewa L.L."/>
            <person name="Mata R.M."/>
            <person name="Mathew T.M."/>
            <person name="Mercado C.M."/>
            <person name="Mercado I.M."/>
            <person name="Morales K.M."/>
            <person name="Morgan M.M."/>
            <person name="Munidasa M.M."/>
            <person name="Ngo D.N."/>
            <person name="Nguyen L.N."/>
            <person name="Nguyen T.N."/>
            <person name="Nguyen N.N."/>
            <person name="Obregon M.O."/>
            <person name="Okwuonu G.O."/>
            <person name="Ongeri F.O."/>
            <person name="Onwere C.O."/>
            <person name="Osifeso I.O."/>
            <person name="Parra A.P."/>
            <person name="Patil S.P."/>
            <person name="Perez A.P."/>
            <person name="Perez Y.P."/>
            <person name="Pham C.P."/>
            <person name="Pu L.-L.P."/>
            <person name="Puazo M.P."/>
            <person name="Quiroz J.Q."/>
            <person name="Rouhana J.R."/>
            <person name="Ruiz M.R."/>
            <person name="Ruiz S.-J.R."/>
            <person name="Saada N.S."/>
            <person name="Santibanez J.S."/>
            <person name="Scheel M.S."/>
            <person name="Schneider B.S."/>
            <person name="Simmons D.S."/>
            <person name="Sisson I.S."/>
            <person name="Tang L.-Y.T."/>
            <person name="Thornton R.T."/>
            <person name="Tisius J.T."/>
            <person name="Toledanes G.T."/>
            <person name="Trejos Z.T."/>
            <person name="Usmani K.U."/>
            <person name="Varghese R.V."/>
            <person name="Vattathil S.V."/>
            <person name="Vee V.V."/>
            <person name="Walker D.W."/>
            <person name="Weissenberger G.W."/>
            <person name="White C.W."/>
            <person name="Williams A.W."/>
            <person name="Woodworth J.W."/>
            <person name="Wright R.W."/>
            <person name="Zhu Y.Z."/>
            <person name="Han Y.H."/>
            <person name="Newsham I.N."/>
            <person name="Nazareth L.N."/>
            <person name="Worley K.W."/>
            <person name="Muzny D.M."/>
            <person name="Rogers J.R."/>
            <person name="Gibbs R.G."/>
        </authorList>
    </citation>
    <scope>NUCLEOTIDE SEQUENCE [LARGE SCALE GENOMIC DNA]</scope>
</reference>
<dbReference type="GeneTree" id="ENSGT00910000147165"/>
<proteinExistence type="predicted"/>
<name>A0A2I3LCE9_PAPAN</name>